<name>E3LRE4_CAERE</name>
<dbReference type="OMA" id="GPKNYDM"/>
<gene>
    <name evidence="2" type="ORF">CRE_26584</name>
</gene>
<dbReference type="AlphaFoldDB" id="E3LRE4"/>
<dbReference type="HOGENOM" id="CLU_2173355_0_0_1"/>
<reference evidence="2" key="1">
    <citation type="submission" date="2007-07" db="EMBL/GenBank/DDBJ databases">
        <title>PCAP assembly of the Caenorhabditis remanei genome.</title>
        <authorList>
            <consortium name="The Caenorhabditis remanei Sequencing Consortium"/>
            <person name="Wilson R.K."/>
        </authorList>
    </citation>
    <scope>NUCLEOTIDE SEQUENCE [LARGE SCALE GENOMIC DNA]</scope>
    <source>
        <strain evidence="2">PB4641</strain>
    </source>
</reference>
<dbReference type="RefSeq" id="XP_003113520.2">
    <property type="nucleotide sequence ID" value="XM_003113472.2"/>
</dbReference>
<feature type="region of interest" description="Disordered" evidence="1">
    <location>
        <begin position="1"/>
        <end position="110"/>
    </location>
</feature>
<feature type="compositionally biased region" description="Low complexity" evidence="1">
    <location>
        <begin position="12"/>
        <end position="33"/>
    </location>
</feature>
<dbReference type="EMBL" id="DS268413">
    <property type="protein sequence ID" value="EFP07432.1"/>
    <property type="molecule type" value="Genomic_DNA"/>
</dbReference>
<dbReference type="KEGG" id="crq:GCK72_006156"/>
<evidence type="ECO:0000256" key="1">
    <source>
        <dbReference type="SAM" id="MobiDB-lite"/>
    </source>
</evidence>
<proteinExistence type="predicted"/>
<evidence type="ECO:0000313" key="2">
    <source>
        <dbReference type="EMBL" id="EFP07432.1"/>
    </source>
</evidence>
<dbReference type="Proteomes" id="UP000008281">
    <property type="component" value="Unassembled WGS sequence"/>
</dbReference>
<sequence length="110" mass="11623">MAPKSSNKKKPASTAVPTAVPAQQPAEAQPSTSGSKKGAKKRDEASLLSIVNPKFNLLDRKTKRAAAAQPKDYKLGNVSTPKSKKIAKTGQPKAKKATVSKGQKKGQKKE</sequence>
<organism evidence="3">
    <name type="scientific">Caenorhabditis remanei</name>
    <name type="common">Caenorhabditis vulgaris</name>
    <dbReference type="NCBI Taxonomy" id="31234"/>
    <lineage>
        <taxon>Eukaryota</taxon>
        <taxon>Metazoa</taxon>
        <taxon>Ecdysozoa</taxon>
        <taxon>Nematoda</taxon>
        <taxon>Chromadorea</taxon>
        <taxon>Rhabditida</taxon>
        <taxon>Rhabditina</taxon>
        <taxon>Rhabditomorpha</taxon>
        <taxon>Rhabditoidea</taxon>
        <taxon>Rhabditidae</taxon>
        <taxon>Peloderinae</taxon>
        <taxon>Caenorhabditis</taxon>
    </lineage>
</organism>
<keyword evidence="3" id="KW-1185">Reference proteome</keyword>
<accession>E3LRE4</accession>
<feature type="compositionally biased region" description="Basic residues" evidence="1">
    <location>
        <begin position="82"/>
        <end position="110"/>
    </location>
</feature>
<feature type="compositionally biased region" description="Basic residues" evidence="1">
    <location>
        <begin position="1"/>
        <end position="11"/>
    </location>
</feature>
<dbReference type="CTD" id="9815223"/>
<protein>
    <submittedName>
        <fullName evidence="2">Uncharacterized protein</fullName>
    </submittedName>
</protein>
<evidence type="ECO:0000313" key="3">
    <source>
        <dbReference type="Proteomes" id="UP000008281"/>
    </source>
</evidence>
<dbReference type="GeneID" id="9815223"/>